<dbReference type="InterPro" id="IPR002277">
    <property type="entry name" value="LPA_rcpt_EDG2"/>
</dbReference>
<evidence type="ECO:0000256" key="10">
    <source>
        <dbReference type="ARBA" id="ARBA00023157"/>
    </source>
</evidence>
<evidence type="ECO:0000256" key="5">
    <source>
        <dbReference type="ARBA" id="ARBA00022692"/>
    </source>
</evidence>
<keyword evidence="6" id="KW-0967">Endosome</keyword>
<sequence length="501" mass="57568">MAHCYYNETIPFFYNNSGKILNTNWTNKDRLVIGLGLTVCLFALLTNFLVITAIVINRRFHYPIYYLLANLAAADLFAGVGYTFLMFHTGPRTSQLSIKTWFLRQTLIDTSLTASVANLLAIAVERHQTVFTMQLHSTMSNRRVTILIVFIWIAAILLGLIPSFGWSCLCNIKKCSRMAPLYSRDYLVFWAISNLVVFLIMVVAYSHISIYVKRKALRMSQHTSCHPKYKENMISLMKTVVIILKLEGMLQIWLGELDARLQIWLGELDARLQIWLGELDARLQIWLGELDARLQIWLGELDARLQIWLGELDTRLQRGLGELDTRLQRGLGELDAMFQRRFGELDRKIQRLIGELDTMFQMWLRELDPMLQRWVGELNAILKRWHGEMEAMLQELFGELDTVLHGWLGERDAILPEVAWRAGRHPPRGGLESGTPSSQRWLGERDAILPEVAWRAGRHPPRGGLESGTPSSQRWLGELNAILPEVAWRAERHPPRGGLES</sequence>
<evidence type="ECO:0000313" key="17">
    <source>
        <dbReference type="EMBL" id="KAJ1161116.1"/>
    </source>
</evidence>
<evidence type="ECO:0000256" key="7">
    <source>
        <dbReference type="ARBA" id="ARBA00022989"/>
    </source>
</evidence>
<dbReference type="InterPro" id="IPR017452">
    <property type="entry name" value="GPCR_Rhodpsn_7TM"/>
</dbReference>
<dbReference type="Pfam" id="PF00001">
    <property type="entry name" value="7tm_1"/>
    <property type="match status" value="1"/>
</dbReference>
<dbReference type="PANTHER" id="PTHR22750">
    <property type="entry name" value="G-PROTEIN COUPLED RECEPTOR"/>
    <property type="match status" value="1"/>
</dbReference>
<name>A0AAV7S8H6_PLEWA</name>
<evidence type="ECO:0000256" key="3">
    <source>
        <dbReference type="ARBA" id="ARBA00004651"/>
    </source>
</evidence>
<feature type="transmembrane region" description="Helical" evidence="15">
    <location>
        <begin position="107"/>
        <end position="124"/>
    </location>
</feature>
<evidence type="ECO:0000256" key="9">
    <source>
        <dbReference type="ARBA" id="ARBA00023136"/>
    </source>
</evidence>
<evidence type="ECO:0000256" key="12">
    <source>
        <dbReference type="ARBA" id="ARBA00023180"/>
    </source>
</evidence>
<evidence type="ECO:0000256" key="4">
    <source>
        <dbReference type="ARBA" id="ARBA00022475"/>
    </source>
</evidence>
<dbReference type="SUPFAM" id="SSF81321">
    <property type="entry name" value="Family A G protein-coupled receptor-like"/>
    <property type="match status" value="1"/>
</dbReference>
<dbReference type="GO" id="GO:0070915">
    <property type="term" value="F:lysophosphatidic acid receptor activity"/>
    <property type="evidence" value="ECO:0007669"/>
    <property type="project" value="InterPro"/>
</dbReference>
<evidence type="ECO:0000256" key="15">
    <source>
        <dbReference type="SAM" id="Phobius"/>
    </source>
</evidence>
<dbReference type="GO" id="GO:0005768">
    <property type="term" value="C:endosome"/>
    <property type="evidence" value="ECO:0007669"/>
    <property type="project" value="UniProtKB-SubCell"/>
</dbReference>
<dbReference type="SUPFAM" id="SSF58113">
    <property type="entry name" value="Apolipoprotein A-I"/>
    <property type="match status" value="1"/>
</dbReference>
<evidence type="ECO:0000256" key="14">
    <source>
        <dbReference type="RuleBase" id="RU000688"/>
    </source>
</evidence>
<feature type="domain" description="G-protein coupled receptors family 1 profile" evidence="16">
    <location>
        <begin position="46"/>
        <end position="244"/>
    </location>
</feature>
<keyword evidence="5 14" id="KW-0812">Transmembrane</keyword>
<keyword evidence="18" id="KW-1185">Reference proteome</keyword>
<comment type="subcellular location">
    <subcellularLocation>
        <location evidence="3">Cell membrane</location>
        <topology evidence="3">Multi-pass membrane protein</topology>
    </subcellularLocation>
    <subcellularLocation>
        <location evidence="2">Cell surface</location>
    </subcellularLocation>
    <subcellularLocation>
        <location evidence="1">Endosome</location>
    </subcellularLocation>
</comment>
<evidence type="ECO:0000256" key="13">
    <source>
        <dbReference type="ARBA" id="ARBA00023224"/>
    </source>
</evidence>
<evidence type="ECO:0000256" key="11">
    <source>
        <dbReference type="ARBA" id="ARBA00023170"/>
    </source>
</evidence>
<dbReference type="GO" id="GO:0009986">
    <property type="term" value="C:cell surface"/>
    <property type="evidence" value="ECO:0007669"/>
    <property type="project" value="UniProtKB-SubCell"/>
</dbReference>
<accession>A0AAV7S8H6</accession>
<dbReference type="Gene3D" id="1.20.120.20">
    <property type="entry name" value="Apolipoprotein"/>
    <property type="match status" value="1"/>
</dbReference>
<dbReference type="AlphaFoldDB" id="A0AAV7S8H6"/>
<keyword evidence="7 15" id="KW-1133">Transmembrane helix</keyword>
<dbReference type="EMBL" id="JANPWB010000008">
    <property type="protein sequence ID" value="KAJ1161116.1"/>
    <property type="molecule type" value="Genomic_DNA"/>
</dbReference>
<feature type="transmembrane region" description="Helical" evidence="15">
    <location>
        <begin position="31"/>
        <end position="57"/>
    </location>
</feature>
<comment type="caution">
    <text evidence="17">The sequence shown here is derived from an EMBL/GenBank/DDBJ whole genome shotgun (WGS) entry which is preliminary data.</text>
</comment>
<comment type="similarity">
    <text evidence="14">Belongs to the G-protein coupled receptor 1 family.</text>
</comment>
<dbReference type="Gene3D" id="1.20.1070.10">
    <property type="entry name" value="Rhodopsin 7-helix transmembrane proteins"/>
    <property type="match status" value="1"/>
</dbReference>
<dbReference type="PROSITE" id="PS00237">
    <property type="entry name" value="G_PROTEIN_RECEP_F1_1"/>
    <property type="match status" value="1"/>
</dbReference>
<protein>
    <recommendedName>
        <fullName evidence="16">G-protein coupled receptors family 1 profile domain-containing protein</fullName>
    </recommendedName>
</protein>
<evidence type="ECO:0000256" key="2">
    <source>
        <dbReference type="ARBA" id="ARBA00004241"/>
    </source>
</evidence>
<keyword evidence="8 14" id="KW-0297">G-protein coupled receptor</keyword>
<keyword evidence="10" id="KW-1015">Disulfide bond</keyword>
<feature type="transmembrane region" description="Helical" evidence="15">
    <location>
        <begin position="144"/>
        <end position="166"/>
    </location>
</feature>
<proteinExistence type="inferred from homology"/>
<keyword evidence="9 15" id="KW-0472">Membrane</keyword>
<evidence type="ECO:0000313" key="18">
    <source>
        <dbReference type="Proteomes" id="UP001066276"/>
    </source>
</evidence>
<dbReference type="GO" id="GO:0005886">
    <property type="term" value="C:plasma membrane"/>
    <property type="evidence" value="ECO:0007669"/>
    <property type="project" value="UniProtKB-SubCell"/>
</dbReference>
<evidence type="ECO:0000256" key="8">
    <source>
        <dbReference type="ARBA" id="ARBA00023040"/>
    </source>
</evidence>
<evidence type="ECO:0000259" key="16">
    <source>
        <dbReference type="PROSITE" id="PS50262"/>
    </source>
</evidence>
<organism evidence="17 18">
    <name type="scientific">Pleurodeles waltl</name>
    <name type="common">Iberian ribbed newt</name>
    <dbReference type="NCBI Taxonomy" id="8319"/>
    <lineage>
        <taxon>Eukaryota</taxon>
        <taxon>Metazoa</taxon>
        <taxon>Chordata</taxon>
        <taxon>Craniata</taxon>
        <taxon>Vertebrata</taxon>
        <taxon>Euteleostomi</taxon>
        <taxon>Amphibia</taxon>
        <taxon>Batrachia</taxon>
        <taxon>Caudata</taxon>
        <taxon>Salamandroidea</taxon>
        <taxon>Salamandridae</taxon>
        <taxon>Pleurodelinae</taxon>
        <taxon>Pleurodeles</taxon>
    </lineage>
</organism>
<dbReference type="InterPro" id="IPR004065">
    <property type="entry name" value="LPA_rcpt"/>
</dbReference>
<keyword evidence="4" id="KW-1003">Cell membrane</keyword>
<dbReference type="PRINTS" id="PR00237">
    <property type="entry name" value="GPCRRHODOPSN"/>
</dbReference>
<reference evidence="17" key="1">
    <citation type="journal article" date="2022" name="bioRxiv">
        <title>Sequencing and chromosome-scale assembly of the giantPleurodeles waltlgenome.</title>
        <authorList>
            <person name="Brown T."/>
            <person name="Elewa A."/>
            <person name="Iarovenko S."/>
            <person name="Subramanian E."/>
            <person name="Araus A.J."/>
            <person name="Petzold A."/>
            <person name="Susuki M."/>
            <person name="Suzuki K.-i.T."/>
            <person name="Hayashi T."/>
            <person name="Toyoda A."/>
            <person name="Oliveira C."/>
            <person name="Osipova E."/>
            <person name="Leigh N.D."/>
            <person name="Simon A."/>
            <person name="Yun M.H."/>
        </authorList>
    </citation>
    <scope>NUCLEOTIDE SEQUENCE</scope>
    <source>
        <strain evidence="17">20211129_DDA</strain>
        <tissue evidence="17">Liver</tissue>
    </source>
</reference>
<dbReference type="PROSITE" id="PS50262">
    <property type="entry name" value="G_PROTEIN_RECEP_F1_2"/>
    <property type="match status" value="1"/>
</dbReference>
<dbReference type="InterPro" id="IPR000276">
    <property type="entry name" value="GPCR_Rhodpsn"/>
</dbReference>
<keyword evidence="12" id="KW-0325">Glycoprotein</keyword>
<feature type="transmembrane region" description="Helical" evidence="15">
    <location>
        <begin position="64"/>
        <end position="87"/>
    </location>
</feature>
<keyword evidence="11 14" id="KW-0675">Receptor</keyword>
<evidence type="ECO:0000256" key="6">
    <source>
        <dbReference type="ARBA" id="ARBA00022753"/>
    </source>
</evidence>
<gene>
    <name evidence="17" type="ORF">NDU88_001604</name>
</gene>
<evidence type="ECO:0000256" key="1">
    <source>
        <dbReference type="ARBA" id="ARBA00004177"/>
    </source>
</evidence>
<dbReference type="PRINTS" id="PR01148">
    <property type="entry name" value="EDG2RECEPTOR"/>
</dbReference>
<dbReference type="Proteomes" id="UP001066276">
    <property type="component" value="Chromosome 4_2"/>
</dbReference>
<dbReference type="PRINTS" id="PR01527">
    <property type="entry name" value="LPARECEPTOR"/>
</dbReference>
<keyword evidence="13 14" id="KW-0807">Transducer</keyword>
<feature type="transmembrane region" description="Helical" evidence="15">
    <location>
        <begin position="186"/>
        <end position="212"/>
    </location>
</feature>